<dbReference type="GO" id="GO:0003723">
    <property type="term" value="F:RNA binding"/>
    <property type="evidence" value="ECO:0007669"/>
    <property type="project" value="UniProtKB-UniRule"/>
</dbReference>
<dbReference type="InterPro" id="IPR004114">
    <property type="entry name" value="THUMP_dom"/>
</dbReference>
<gene>
    <name evidence="6" type="ORF">DFP86_10889</name>
</gene>
<dbReference type="InterPro" id="IPR000241">
    <property type="entry name" value="RlmKL-like_Mtase"/>
</dbReference>
<dbReference type="EMBL" id="SNZP01000008">
    <property type="protein sequence ID" value="TDR78372.1"/>
    <property type="molecule type" value="Genomic_DNA"/>
</dbReference>
<dbReference type="InterPro" id="IPR002052">
    <property type="entry name" value="DNA_methylase_N6_adenine_CS"/>
</dbReference>
<feature type="region of interest" description="Disordered" evidence="4">
    <location>
        <begin position="1"/>
        <end position="67"/>
    </location>
</feature>
<reference evidence="6 7" key="1">
    <citation type="submission" date="2019-03" db="EMBL/GenBank/DDBJ databases">
        <title>Genomic Encyclopedia of Type Strains, Phase III (KMG-III): the genomes of soil and plant-associated and newly described type strains.</title>
        <authorList>
            <person name="Whitman W."/>
        </authorList>
    </citation>
    <scope>NUCLEOTIDE SEQUENCE [LARGE SCALE GENOMIC DNA]</scope>
    <source>
        <strain evidence="6 7">CECT 8976</strain>
    </source>
</reference>
<evidence type="ECO:0000256" key="2">
    <source>
        <dbReference type="ARBA" id="ARBA00022679"/>
    </source>
</evidence>
<dbReference type="CDD" id="cd11715">
    <property type="entry name" value="THUMP_AdoMetMT"/>
    <property type="match status" value="1"/>
</dbReference>
<evidence type="ECO:0000313" key="6">
    <source>
        <dbReference type="EMBL" id="TDR78372.1"/>
    </source>
</evidence>
<dbReference type="InterPro" id="IPR029063">
    <property type="entry name" value="SAM-dependent_MTases_sf"/>
</dbReference>
<dbReference type="Pfam" id="PF22020">
    <property type="entry name" value="RlmL_1st"/>
    <property type="match status" value="1"/>
</dbReference>
<evidence type="ECO:0000256" key="1">
    <source>
        <dbReference type="ARBA" id="ARBA00022603"/>
    </source>
</evidence>
<dbReference type="SMART" id="SM00981">
    <property type="entry name" value="THUMP"/>
    <property type="match status" value="1"/>
</dbReference>
<proteinExistence type="predicted"/>
<feature type="domain" description="THUMP" evidence="5">
    <location>
        <begin position="127"/>
        <end position="238"/>
    </location>
</feature>
<dbReference type="InterPro" id="IPR054170">
    <property type="entry name" value="RlmL_1st"/>
</dbReference>
<keyword evidence="3" id="KW-0694">RNA-binding</keyword>
<sequence>MATFRSRQRTSQRHVGRRAPQADQSDESVRPENTQAQADSRQTPKPAAAAPTSMRRGAPSVGLPPAERPAFERRSAQNARAEGAQLALFASCPRGLEAALVQELMRLGASDPQAVDGGVGFTGSMAILMRANLESRVASRVLMRLAHGEYRTERDINALAMQVDWPRHFDVSQRIKVKTEAAGSRVKSLDYVSLTVKDAVCDRFRQAELGRPSVDTRTPDVRIQVFLTADQASIYLDSSGDALFKRGWRMESGDAPLRENLAAGILLLAGYDGSQPLLDPMCGSGTFLVEAADIALNRAPGRTRTFAFEKWKTFDSVLWQQLQTAARAAERAPTPLPIRGSDHDRRMTAMAHANLERAGLAGLIEVEVMDVFDTRPHAPAGLIVTNPPYGVRLEELDTLAALYPRLGDWLKQHFAGWTAQLFTGDLRLAKLIRLTIKRRIPLYNGALECRLFTLPLIAGSARKA</sequence>
<organism evidence="6 7">
    <name type="scientific">Paludibacterium purpuratum</name>
    <dbReference type="NCBI Taxonomy" id="1144873"/>
    <lineage>
        <taxon>Bacteria</taxon>
        <taxon>Pseudomonadati</taxon>
        <taxon>Pseudomonadota</taxon>
        <taxon>Betaproteobacteria</taxon>
        <taxon>Neisseriales</taxon>
        <taxon>Chromobacteriaceae</taxon>
        <taxon>Paludibacterium</taxon>
    </lineage>
</organism>
<dbReference type="Proteomes" id="UP000295611">
    <property type="component" value="Unassembled WGS sequence"/>
</dbReference>
<dbReference type="Gene3D" id="3.40.50.150">
    <property type="entry name" value="Vaccinia Virus protein VP39"/>
    <property type="match status" value="1"/>
</dbReference>
<dbReference type="Pfam" id="PF01170">
    <property type="entry name" value="UPF0020"/>
    <property type="match status" value="1"/>
</dbReference>
<keyword evidence="1 6" id="KW-0489">Methyltransferase</keyword>
<dbReference type="SUPFAM" id="SSF53335">
    <property type="entry name" value="S-adenosyl-L-methionine-dependent methyltransferases"/>
    <property type="match status" value="1"/>
</dbReference>
<evidence type="ECO:0000259" key="5">
    <source>
        <dbReference type="PROSITE" id="PS51165"/>
    </source>
</evidence>
<evidence type="ECO:0000256" key="4">
    <source>
        <dbReference type="SAM" id="MobiDB-lite"/>
    </source>
</evidence>
<dbReference type="Pfam" id="PF02926">
    <property type="entry name" value="THUMP"/>
    <property type="match status" value="1"/>
</dbReference>
<feature type="compositionally biased region" description="Polar residues" evidence="4">
    <location>
        <begin position="31"/>
        <end position="43"/>
    </location>
</feature>
<dbReference type="Gene3D" id="3.30.2130.30">
    <property type="match status" value="1"/>
</dbReference>
<keyword evidence="2" id="KW-0808">Transferase</keyword>
<dbReference type="PANTHER" id="PTHR47313">
    <property type="entry name" value="RIBOSOMAL RNA LARGE SUBUNIT METHYLTRANSFERASE K/L"/>
    <property type="match status" value="1"/>
</dbReference>
<dbReference type="PRINTS" id="PR00507">
    <property type="entry name" value="N12N6MTFRASE"/>
</dbReference>
<dbReference type="AlphaFoldDB" id="A0A4R7B3J2"/>
<evidence type="ECO:0000313" key="7">
    <source>
        <dbReference type="Proteomes" id="UP000295611"/>
    </source>
</evidence>
<dbReference type="PROSITE" id="PS51165">
    <property type="entry name" value="THUMP"/>
    <property type="match status" value="1"/>
</dbReference>
<comment type="caution">
    <text evidence="6">The sequence shown here is derived from an EMBL/GenBank/DDBJ whole genome shotgun (WGS) entry which is preliminary data.</text>
</comment>
<dbReference type="GO" id="GO:0070043">
    <property type="term" value="F:rRNA (guanine-N7-)-methyltransferase activity"/>
    <property type="evidence" value="ECO:0007669"/>
    <property type="project" value="TreeGrafter"/>
</dbReference>
<accession>A0A4R7B3J2</accession>
<name>A0A4R7B3J2_9NEIS</name>
<protein>
    <submittedName>
        <fullName evidence="6">Putative N6-adenine-specific DNA methylase</fullName>
    </submittedName>
</protein>
<dbReference type="PANTHER" id="PTHR47313:SF1">
    <property type="entry name" value="RIBOSOMAL RNA LARGE SUBUNIT METHYLTRANSFERASE K_L"/>
    <property type="match status" value="1"/>
</dbReference>
<dbReference type="OrthoDB" id="9809404at2"/>
<evidence type="ECO:0000256" key="3">
    <source>
        <dbReference type="PROSITE-ProRule" id="PRU00529"/>
    </source>
</evidence>
<feature type="compositionally biased region" description="Basic residues" evidence="4">
    <location>
        <begin position="1"/>
        <end position="17"/>
    </location>
</feature>
<dbReference type="GO" id="GO:0008990">
    <property type="term" value="F:rRNA (guanine-N2-)-methyltransferase activity"/>
    <property type="evidence" value="ECO:0007669"/>
    <property type="project" value="TreeGrafter"/>
</dbReference>
<keyword evidence="7" id="KW-1185">Reference proteome</keyword>
<dbReference type="PROSITE" id="PS00092">
    <property type="entry name" value="N6_MTASE"/>
    <property type="match status" value="1"/>
</dbReference>
<dbReference type="RefSeq" id="WP_133681116.1">
    <property type="nucleotide sequence ID" value="NZ_SNZP01000008.1"/>
</dbReference>